<name>A0A2K4ZE01_9FIRM</name>
<organism evidence="9 10">
    <name type="scientific">Acetatifactor muris</name>
    <dbReference type="NCBI Taxonomy" id="879566"/>
    <lineage>
        <taxon>Bacteria</taxon>
        <taxon>Bacillati</taxon>
        <taxon>Bacillota</taxon>
        <taxon>Clostridia</taxon>
        <taxon>Lachnospirales</taxon>
        <taxon>Lachnospiraceae</taxon>
        <taxon>Acetatifactor</taxon>
    </lineage>
</organism>
<protein>
    <submittedName>
        <fullName evidence="9">L-arabinose transport system permease protein AraQ</fullName>
    </submittedName>
</protein>
<dbReference type="EMBL" id="OFSM01000006">
    <property type="protein sequence ID" value="SOY28682.1"/>
    <property type="molecule type" value="Genomic_DNA"/>
</dbReference>
<evidence type="ECO:0000313" key="9">
    <source>
        <dbReference type="EMBL" id="SOY28682.1"/>
    </source>
</evidence>
<sequence length="286" mass="31662">MKEKLSFKKGHRGRTVFLICDVIFLVLLMVCMLIPLMKVLVDSVDPSTYGLRLIPKKVDLAAYKYILSKSSLYQPLWVSVYSTVLATVIGLLLTTLAGYVVIQKEMPGHKLIVGSIMFTMMFSGGMIPTYLTIKQLGLMNRVITCVLPVSLSAYNIILMKSFFEGIPGTLYEAAELDGATPMSIFARIVLPLSKPALASIGLFIAVGMWNNYMNFILYITDADKKNFQVKVRELILSDGLSGTNIGISEDMLKNAMVIIVVMPFLIIYPFLQKYFVKGVTVGAVKG</sequence>
<comment type="similarity">
    <text evidence="7">Belongs to the binding-protein-dependent transport system permease family.</text>
</comment>
<evidence type="ECO:0000256" key="2">
    <source>
        <dbReference type="ARBA" id="ARBA00022448"/>
    </source>
</evidence>
<keyword evidence="3" id="KW-1003">Cell membrane</keyword>
<reference evidence="9 10" key="1">
    <citation type="submission" date="2018-01" db="EMBL/GenBank/DDBJ databases">
        <authorList>
            <person name="Gaut B.S."/>
            <person name="Morton B.R."/>
            <person name="Clegg M.T."/>
            <person name="Duvall M.R."/>
        </authorList>
    </citation>
    <scope>NUCLEOTIDE SEQUENCE [LARGE SCALE GENOMIC DNA]</scope>
    <source>
        <strain evidence="9">GP69</strain>
    </source>
</reference>
<dbReference type="PANTHER" id="PTHR43744:SF9">
    <property type="entry name" value="POLYGALACTURONAN_RHAMNOGALACTURONAN TRANSPORT SYSTEM PERMEASE PROTEIN YTCP"/>
    <property type="match status" value="1"/>
</dbReference>
<evidence type="ECO:0000256" key="6">
    <source>
        <dbReference type="ARBA" id="ARBA00023136"/>
    </source>
</evidence>
<evidence type="ECO:0000259" key="8">
    <source>
        <dbReference type="PROSITE" id="PS50928"/>
    </source>
</evidence>
<evidence type="ECO:0000256" key="1">
    <source>
        <dbReference type="ARBA" id="ARBA00004651"/>
    </source>
</evidence>
<proteinExistence type="inferred from homology"/>
<comment type="subcellular location">
    <subcellularLocation>
        <location evidence="1 7">Cell membrane</location>
        <topology evidence="1 7">Multi-pass membrane protein</topology>
    </subcellularLocation>
</comment>
<keyword evidence="10" id="KW-1185">Reference proteome</keyword>
<evidence type="ECO:0000256" key="5">
    <source>
        <dbReference type="ARBA" id="ARBA00022989"/>
    </source>
</evidence>
<dbReference type="Gene3D" id="1.10.3720.10">
    <property type="entry name" value="MetI-like"/>
    <property type="match status" value="1"/>
</dbReference>
<dbReference type="Pfam" id="PF00528">
    <property type="entry name" value="BPD_transp_1"/>
    <property type="match status" value="1"/>
</dbReference>
<accession>A0A2K4ZE01</accession>
<keyword evidence="2 7" id="KW-0813">Transport</keyword>
<evidence type="ECO:0000256" key="4">
    <source>
        <dbReference type="ARBA" id="ARBA00022692"/>
    </source>
</evidence>
<feature type="transmembrane region" description="Helical" evidence="7">
    <location>
        <begin position="16"/>
        <end position="37"/>
    </location>
</feature>
<keyword evidence="4 7" id="KW-0812">Transmembrane</keyword>
<evidence type="ECO:0000256" key="3">
    <source>
        <dbReference type="ARBA" id="ARBA00022475"/>
    </source>
</evidence>
<dbReference type="InterPro" id="IPR035906">
    <property type="entry name" value="MetI-like_sf"/>
</dbReference>
<feature type="transmembrane region" description="Helical" evidence="7">
    <location>
        <begin position="196"/>
        <end position="219"/>
    </location>
</feature>
<feature type="transmembrane region" description="Helical" evidence="7">
    <location>
        <begin position="76"/>
        <end position="102"/>
    </location>
</feature>
<evidence type="ECO:0000256" key="7">
    <source>
        <dbReference type="RuleBase" id="RU363032"/>
    </source>
</evidence>
<dbReference type="AlphaFoldDB" id="A0A2K4ZE01"/>
<dbReference type="Proteomes" id="UP000236311">
    <property type="component" value="Unassembled WGS sequence"/>
</dbReference>
<feature type="transmembrane region" description="Helical" evidence="7">
    <location>
        <begin position="111"/>
        <end position="132"/>
    </location>
</feature>
<dbReference type="RefSeq" id="WP_103238775.1">
    <property type="nucleotide sequence ID" value="NZ_JANJZD010000006.1"/>
</dbReference>
<feature type="domain" description="ABC transmembrane type-1" evidence="8">
    <location>
        <begin position="76"/>
        <end position="268"/>
    </location>
</feature>
<dbReference type="InterPro" id="IPR000515">
    <property type="entry name" value="MetI-like"/>
</dbReference>
<dbReference type="OrthoDB" id="157184at2"/>
<keyword evidence="5 7" id="KW-1133">Transmembrane helix</keyword>
<gene>
    <name evidence="9" type="primary">araQ_10</name>
    <name evidence="9" type="ORF">AMURIS_01393</name>
</gene>
<dbReference type="PANTHER" id="PTHR43744">
    <property type="entry name" value="ABC TRANSPORTER PERMEASE PROTEIN MG189-RELATED-RELATED"/>
    <property type="match status" value="1"/>
</dbReference>
<dbReference type="GO" id="GO:0055085">
    <property type="term" value="P:transmembrane transport"/>
    <property type="evidence" value="ECO:0007669"/>
    <property type="project" value="InterPro"/>
</dbReference>
<keyword evidence="6 7" id="KW-0472">Membrane</keyword>
<feature type="transmembrane region" description="Helical" evidence="7">
    <location>
        <begin position="251"/>
        <end position="271"/>
    </location>
</feature>
<evidence type="ECO:0000313" key="10">
    <source>
        <dbReference type="Proteomes" id="UP000236311"/>
    </source>
</evidence>
<dbReference type="CDD" id="cd06261">
    <property type="entry name" value="TM_PBP2"/>
    <property type="match status" value="1"/>
</dbReference>
<dbReference type="PROSITE" id="PS50928">
    <property type="entry name" value="ABC_TM1"/>
    <property type="match status" value="1"/>
</dbReference>
<dbReference type="SUPFAM" id="SSF161098">
    <property type="entry name" value="MetI-like"/>
    <property type="match status" value="1"/>
</dbReference>
<dbReference type="GO" id="GO:0005886">
    <property type="term" value="C:plasma membrane"/>
    <property type="evidence" value="ECO:0007669"/>
    <property type="project" value="UniProtKB-SubCell"/>
</dbReference>